<gene>
    <name evidence="8" type="ORF">BT63DRAFT_452631</name>
</gene>
<comment type="similarity">
    <text evidence="2">Belongs to the membrane-bound acyltransferase family.</text>
</comment>
<dbReference type="PANTHER" id="PTHR13285">
    <property type="entry name" value="ACYLTRANSFERASE"/>
    <property type="match status" value="1"/>
</dbReference>
<feature type="transmembrane region" description="Helical" evidence="7">
    <location>
        <begin position="487"/>
        <end position="503"/>
    </location>
</feature>
<accession>A0A6A6UIL0</accession>
<dbReference type="GO" id="GO:0008374">
    <property type="term" value="F:O-acyltransferase activity"/>
    <property type="evidence" value="ECO:0007669"/>
    <property type="project" value="TreeGrafter"/>
</dbReference>
<sequence>MSLLDKLRRVYSLDTLDTRFVVSSTTPPRQALASRDEGPQTATKDAQPSLWRTTEFYVYYIIFVTVVIQMVKSPMEVSKTTYPTYSKYSHLLSDGWIFGRKADNSDSQYSTFRDNVPYLIILLIAHPLLRRMYDIFWGANNYAQSNKSSKNSKLTQGLSPAAAADARLQQRVSFDVYFAGVFMIALHGFSASKVFGILYINYSLLKGLPREYLPAATWIFNIGILFANELGHGYPFATMASFFGASGTKWGIWMDHHGGLISRWEILFNLTILRLISFNMDYYWSLSSNGTNSSEKKQIDPADLSERDRVSIPAKPEDFTFRNYIGYTLYAPLYLTGPIITFNDFTSQMRYKLASITPDRTARYAVRFLVVFLTMEILIHYIYAVAISKADPDWSSYTPFQLSMLGYFNLHHIWLKLLIPWRFFRLWALTDGIDPPENMTRCMSNNYSILAFWRGWHRSFNRWIVRYMFIPLGGSQQSGLLGNIQKIGNYLLVFMFVAMWHDINLRLLMWGWLITIFVIPEISAKMLFPAKKYKERPTTYRILSGLGAIANILMLMVANLVGYALGVDGLKGLLHGMIGSTAGLALFAAISGCLFVGSQIMFEVREEEKRAGIDMKC</sequence>
<dbReference type="Proteomes" id="UP000799302">
    <property type="component" value="Unassembled WGS sequence"/>
</dbReference>
<evidence type="ECO:0000256" key="6">
    <source>
        <dbReference type="SAM" id="MobiDB-lite"/>
    </source>
</evidence>
<dbReference type="AlphaFoldDB" id="A0A6A6UIL0"/>
<evidence type="ECO:0000313" key="9">
    <source>
        <dbReference type="Proteomes" id="UP000799302"/>
    </source>
</evidence>
<keyword evidence="5 7" id="KW-0472">Membrane</keyword>
<comment type="subcellular location">
    <subcellularLocation>
        <location evidence="1">Membrane</location>
        <topology evidence="1">Multi-pass membrane protein</topology>
    </subcellularLocation>
</comment>
<evidence type="ECO:0000313" key="8">
    <source>
        <dbReference type="EMBL" id="KAF2672135.1"/>
    </source>
</evidence>
<keyword evidence="4 7" id="KW-1133">Transmembrane helix</keyword>
<feature type="transmembrane region" description="Helical" evidence="7">
    <location>
        <begin position="57"/>
        <end position="75"/>
    </location>
</feature>
<feature type="transmembrane region" description="Helical" evidence="7">
    <location>
        <begin position="324"/>
        <end position="343"/>
    </location>
</feature>
<proteinExistence type="inferred from homology"/>
<evidence type="ECO:0000256" key="5">
    <source>
        <dbReference type="ARBA" id="ARBA00023136"/>
    </source>
</evidence>
<dbReference type="GO" id="GO:0005783">
    <property type="term" value="C:endoplasmic reticulum"/>
    <property type="evidence" value="ECO:0007669"/>
    <property type="project" value="TreeGrafter"/>
</dbReference>
<feature type="transmembrane region" description="Helical" evidence="7">
    <location>
        <begin position="540"/>
        <end position="565"/>
    </location>
</feature>
<feature type="transmembrane region" description="Helical" evidence="7">
    <location>
        <begin position="364"/>
        <end position="388"/>
    </location>
</feature>
<dbReference type="GO" id="GO:0016020">
    <property type="term" value="C:membrane"/>
    <property type="evidence" value="ECO:0007669"/>
    <property type="project" value="UniProtKB-SubCell"/>
</dbReference>
<protein>
    <submittedName>
        <fullName evidence="8">Glycerol:H+ symporter-like protein</fullName>
    </submittedName>
</protein>
<name>A0A6A6UIL0_9PEZI</name>
<dbReference type="OrthoDB" id="420606at2759"/>
<feature type="transmembrane region" description="Helical" evidence="7">
    <location>
        <begin position="400"/>
        <end position="419"/>
    </location>
</feature>
<feature type="transmembrane region" description="Helical" evidence="7">
    <location>
        <begin position="176"/>
        <end position="200"/>
    </location>
</feature>
<reference evidence="8" key="1">
    <citation type="journal article" date="2020" name="Stud. Mycol.">
        <title>101 Dothideomycetes genomes: a test case for predicting lifestyles and emergence of pathogens.</title>
        <authorList>
            <person name="Haridas S."/>
            <person name="Albert R."/>
            <person name="Binder M."/>
            <person name="Bloem J."/>
            <person name="Labutti K."/>
            <person name="Salamov A."/>
            <person name="Andreopoulos B."/>
            <person name="Baker S."/>
            <person name="Barry K."/>
            <person name="Bills G."/>
            <person name="Bluhm B."/>
            <person name="Cannon C."/>
            <person name="Castanera R."/>
            <person name="Culley D."/>
            <person name="Daum C."/>
            <person name="Ezra D."/>
            <person name="Gonzalez J."/>
            <person name="Henrissat B."/>
            <person name="Kuo A."/>
            <person name="Liang C."/>
            <person name="Lipzen A."/>
            <person name="Lutzoni F."/>
            <person name="Magnuson J."/>
            <person name="Mondo S."/>
            <person name="Nolan M."/>
            <person name="Ohm R."/>
            <person name="Pangilinan J."/>
            <person name="Park H.-J."/>
            <person name="Ramirez L."/>
            <person name="Alfaro M."/>
            <person name="Sun H."/>
            <person name="Tritt A."/>
            <person name="Yoshinaga Y."/>
            <person name="Zwiers L.-H."/>
            <person name="Turgeon B."/>
            <person name="Goodwin S."/>
            <person name="Spatafora J."/>
            <person name="Crous P."/>
            <person name="Grigoriev I."/>
        </authorList>
    </citation>
    <scope>NUCLEOTIDE SEQUENCE</scope>
    <source>
        <strain evidence="8">CBS 115976</strain>
    </source>
</reference>
<organism evidence="8 9">
    <name type="scientific">Microthyrium microscopicum</name>
    <dbReference type="NCBI Taxonomy" id="703497"/>
    <lineage>
        <taxon>Eukaryota</taxon>
        <taxon>Fungi</taxon>
        <taxon>Dikarya</taxon>
        <taxon>Ascomycota</taxon>
        <taxon>Pezizomycotina</taxon>
        <taxon>Dothideomycetes</taxon>
        <taxon>Dothideomycetes incertae sedis</taxon>
        <taxon>Microthyriales</taxon>
        <taxon>Microthyriaceae</taxon>
        <taxon>Microthyrium</taxon>
    </lineage>
</organism>
<dbReference type="Pfam" id="PF03062">
    <property type="entry name" value="MBOAT"/>
    <property type="match status" value="1"/>
</dbReference>
<evidence type="ECO:0000256" key="4">
    <source>
        <dbReference type="ARBA" id="ARBA00022989"/>
    </source>
</evidence>
<keyword evidence="3 7" id="KW-0812">Transmembrane</keyword>
<dbReference type="EMBL" id="MU004232">
    <property type="protein sequence ID" value="KAF2672135.1"/>
    <property type="molecule type" value="Genomic_DNA"/>
</dbReference>
<feature type="region of interest" description="Disordered" evidence="6">
    <location>
        <begin position="27"/>
        <end position="46"/>
    </location>
</feature>
<feature type="transmembrane region" description="Helical" evidence="7">
    <location>
        <begin position="509"/>
        <end position="528"/>
    </location>
</feature>
<dbReference type="GO" id="GO:0006506">
    <property type="term" value="P:GPI anchor biosynthetic process"/>
    <property type="evidence" value="ECO:0007669"/>
    <property type="project" value="TreeGrafter"/>
</dbReference>
<evidence type="ECO:0000256" key="2">
    <source>
        <dbReference type="ARBA" id="ARBA00010323"/>
    </source>
</evidence>
<dbReference type="InterPro" id="IPR004299">
    <property type="entry name" value="MBOAT_fam"/>
</dbReference>
<evidence type="ECO:0000256" key="3">
    <source>
        <dbReference type="ARBA" id="ARBA00022692"/>
    </source>
</evidence>
<keyword evidence="9" id="KW-1185">Reference proteome</keyword>
<evidence type="ECO:0000256" key="7">
    <source>
        <dbReference type="SAM" id="Phobius"/>
    </source>
</evidence>
<feature type="transmembrane region" description="Helical" evidence="7">
    <location>
        <begin position="577"/>
        <end position="602"/>
    </location>
</feature>
<dbReference type="InterPro" id="IPR051085">
    <property type="entry name" value="MB_O-acyltransferase"/>
</dbReference>
<evidence type="ECO:0000256" key="1">
    <source>
        <dbReference type="ARBA" id="ARBA00004141"/>
    </source>
</evidence>
<dbReference type="PANTHER" id="PTHR13285:SF18">
    <property type="entry name" value="PROTEIN-CYSTEINE N-PALMITOYLTRANSFERASE RASP"/>
    <property type="match status" value="1"/>
</dbReference>